<feature type="active site" description="Proton acceptor" evidence="1">
    <location>
        <position position="324"/>
    </location>
</feature>
<feature type="active site" description="Proton donor" evidence="1">
    <location>
        <position position="399"/>
    </location>
</feature>
<evidence type="ECO:0000256" key="1">
    <source>
        <dbReference type="PIRSR" id="PIRSR634015-1"/>
    </source>
</evidence>
<evidence type="ECO:0000259" key="3">
    <source>
        <dbReference type="Pfam" id="PF01433"/>
    </source>
</evidence>
<dbReference type="SUPFAM" id="SSF63737">
    <property type="entry name" value="Leukotriene A4 hydrolase N-terminal domain"/>
    <property type="match status" value="1"/>
</dbReference>
<dbReference type="Gene3D" id="2.60.40.1730">
    <property type="entry name" value="tricorn interacting facor f3 domain"/>
    <property type="match status" value="1"/>
</dbReference>
<feature type="domain" description="Peptidase M1 membrane alanine aminopeptidase" evidence="3">
    <location>
        <begin position="319"/>
        <end position="459"/>
    </location>
</feature>
<feature type="binding site" evidence="2">
    <location>
        <position position="323"/>
    </location>
    <ligand>
        <name>Zn(2+)</name>
        <dbReference type="ChEBI" id="CHEBI:29105"/>
        <note>catalytic</note>
    </ligand>
</feature>
<organism evidence="5 6">
    <name type="scientific">Polaribacter glomeratus</name>
    <dbReference type="NCBI Taxonomy" id="102"/>
    <lineage>
        <taxon>Bacteria</taxon>
        <taxon>Pseudomonadati</taxon>
        <taxon>Bacteroidota</taxon>
        <taxon>Flavobacteriia</taxon>
        <taxon>Flavobacteriales</taxon>
        <taxon>Flavobacteriaceae</taxon>
    </lineage>
</organism>
<keyword evidence="2" id="KW-0479">Metal-binding</keyword>
<sequence>MKRDLTNTKPAKKKYTRQDTLRGTITPERIWWNLTHYNLDFELDVENRFIKGSNTITYTVLESKNVMQIDLQPPMKITKVKQSGKSLTFKQDGNAYFIQLDENQAIGTSKEIEVFYEGSPRIDPNPPWGDGFTYNKDANGKPFIYTACMGGGASLWWPNKDHMYDEPDNGMVISITVPNDLMAVANGKLTATEKKKNGTTKYEWTVVNPINNYGVSLNVADYVHYSDPYKGLKGTLECNYYVLPENLEKAKEQFKQVHLMLEAFEHWFGPYPFYEDGYKLVEGQGMEHQSSVGYSGYQNGRLGTVQDPSDSGWGLKFDYLIIHESGHEWFANSITFKDVADVWIQEGFTNYAEALYLEYHFGKKAGEEYIKGLSKLIKNEEPIIGNYDVNDFNWSRDVYIKSAVILHTLRNALNDDTKWRAILTGLNTAFYHKTVTSADVENYIIKHSGLNLKPFFDQYLRTTTRPILEYYFKDNQFVYKWINTIVGFEMPLKVDINNREYWIKPKTVWTFYHLNDTDTNTKKELSIDPNFYVLSLKNMDK</sequence>
<dbReference type="InterPro" id="IPR042097">
    <property type="entry name" value="Aminopeptidase_N-like_N_sf"/>
</dbReference>
<evidence type="ECO:0000313" key="6">
    <source>
        <dbReference type="Proteomes" id="UP000239068"/>
    </source>
</evidence>
<dbReference type="Pfam" id="PF17900">
    <property type="entry name" value="Peptidase_M1_N"/>
    <property type="match status" value="1"/>
</dbReference>
<dbReference type="PANTHER" id="PTHR45726">
    <property type="entry name" value="LEUKOTRIENE A-4 HYDROLASE"/>
    <property type="match status" value="1"/>
</dbReference>
<proteinExistence type="predicted"/>
<dbReference type="Gene3D" id="1.10.390.10">
    <property type="entry name" value="Neutral Protease Domain 2"/>
    <property type="match status" value="1"/>
</dbReference>
<comment type="cofactor">
    <cofactor evidence="2">
        <name>Zn(2+)</name>
        <dbReference type="ChEBI" id="CHEBI:29105"/>
    </cofactor>
    <text evidence="2">Binds 1 zinc ion per subunit.</text>
</comment>
<keyword evidence="2" id="KW-0862">Zinc</keyword>
<protein>
    <submittedName>
        <fullName evidence="5">Peptidase M1</fullName>
    </submittedName>
</protein>
<dbReference type="InterPro" id="IPR014782">
    <property type="entry name" value="Peptidase_M1_dom"/>
</dbReference>
<dbReference type="Pfam" id="PF01433">
    <property type="entry name" value="Peptidase_M1"/>
    <property type="match status" value="1"/>
</dbReference>
<dbReference type="InterPro" id="IPR045357">
    <property type="entry name" value="Aminopeptidase_N-like_N"/>
</dbReference>
<dbReference type="PANTHER" id="PTHR45726:SF3">
    <property type="entry name" value="LEUKOTRIENE A-4 HYDROLASE"/>
    <property type="match status" value="1"/>
</dbReference>
<evidence type="ECO:0000259" key="4">
    <source>
        <dbReference type="Pfam" id="PF17900"/>
    </source>
</evidence>
<name>A0A2S7WZB1_9FLAO</name>
<evidence type="ECO:0000313" key="5">
    <source>
        <dbReference type="EMBL" id="PQJ82937.1"/>
    </source>
</evidence>
<feature type="domain" description="Aminopeptidase N-like N-terminal" evidence="4">
    <location>
        <begin position="35"/>
        <end position="210"/>
    </location>
</feature>
<dbReference type="InterPro" id="IPR027268">
    <property type="entry name" value="Peptidase_M4/M1_CTD_sf"/>
</dbReference>
<feature type="binding site" evidence="2">
    <location>
        <position position="327"/>
    </location>
    <ligand>
        <name>Zn(2+)</name>
        <dbReference type="ChEBI" id="CHEBI:29105"/>
        <note>catalytic</note>
    </ligand>
</feature>
<feature type="binding site" evidence="2">
    <location>
        <position position="346"/>
    </location>
    <ligand>
        <name>Zn(2+)</name>
        <dbReference type="ChEBI" id="CHEBI:29105"/>
        <note>catalytic</note>
    </ligand>
</feature>
<dbReference type="EMBL" id="MSCM01000001">
    <property type="protein sequence ID" value="PQJ82937.1"/>
    <property type="molecule type" value="Genomic_DNA"/>
</dbReference>
<accession>A0A2S7WZB1</accession>
<dbReference type="Proteomes" id="UP000239068">
    <property type="component" value="Unassembled WGS sequence"/>
</dbReference>
<dbReference type="SUPFAM" id="SSF55486">
    <property type="entry name" value="Metalloproteases ('zincins'), catalytic domain"/>
    <property type="match status" value="1"/>
</dbReference>
<keyword evidence="6" id="KW-1185">Reference proteome</keyword>
<evidence type="ECO:0000256" key="2">
    <source>
        <dbReference type="PIRSR" id="PIRSR634015-3"/>
    </source>
</evidence>
<gene>
    <name evidence="5" type="ORF">BTO16_02280</name>
</gene>
<dbReference type="InterPro" id="IPR034015">
    <property type="entry name" value="M1_LTA4H"/>
</dbReference>
<dbReference type="CDD" id="cd09603">
    <property type="entry name" value="M1_APN_like"/>
    <property type="match status" value="1"/>
</dbReference>
<dbReference type="GO" id="GO:0008237">
    <property type="term" value="F:metallopeptidase activity"/>
    <property type="evidence" value="ECO:0007669"/>
    <property type="project" value="InterPro"/>
</dbReference>
<dbReference type="AlphaFoldDB" id="A0A2S7WZB1"/>
<reference evidence="5 6" key="1">
    <citation type="submission" date="2016-12" db="EMBL/GenBank/DDBJ databases">
        <title>Trade-off between light-utilization and light-protection in marine flavobacteria.</title>
        <authorList>
            <person name="Kumagai Y."/>
            <person name="Yoshizawa S."/>
            <person name="Kogure K."/>
            <person name="Iwasaki W."/>
        </authorList>
    </citation>
    <scope>NUCLEOTIDE SEQUENCE [LARGE SCALE GENOMIC DNA]</scope>
    <source>
        <strain evidence="5 6">ATCC 43844</strain>
    </source>
</reference>
<dbReference type="GO" id="GO:0008270">
    <property type="term" value="F:zinc ion binding"/>
    <property type="evidence" value="ECO:0007669"/>
    <property type="project" value="InterPro"/>
</dbReference>
<comment type="caution">
    <text evidence="5">The sequence shown here is derived from an EMBL/GenBank/DDBJ whole genome shotgun (WGS) entry which is preliminary data.</text>
</comment>